<dbReference type="InterPro" id="IPR013011">
    <property type="entry name" value="PTS_EIIB_2"/>
</dbReference>
<keyword evidence="10 12" id="KW-1133">Transmembrane helix</keyword>
<dbReference type="InterPro" id="IPR016152">
    <property type="entry name" value="PTrfase/Anion_transptr"/>
</dbReference>
<dbReference type="InterPro" id="IPR036095">
    <property type="entry name" value="PTS_EIIB-like_sf"/>
</dbReference>
<dbReference type="PROSITE" id="PS51104">
    <property type="entry name" value="PTS_EIIC_TYPE_2"/>
    <property type="match status" value="1"/>
</dbReference>
<keyword evidence="8 12" id="KW-0812">Transmembrane</keyword>
<evidence type="ECO:0000256" key="8">
    <source>
        <dbReference type="ARBA" id="ARBA00022692"/>
    </source>
</evidence>
<feature type="transmembrane region" description="Helical" evidence="12">
    <location>
        <begin position="597"/>
        <end position="615"/>
    </location>
</feature>
<keyword evidence="4" id="KW-0597">Phosphoprotein</keyword>
<dbReference type="InterPro" id="IPR002178">
    <property type="entry name" value="PTS_EIIA_type-2_dom"/>
</dbReference>
<feature type="domain" description="PTS EIIB type-2" evidence="14">
    <location>
        <begin position="173"/>
        <end position="269"/>
    </location>
</feature>
<dbReference type="InterPro" id="IPR003353">
    <property type="entry name" value="PTS_IIB_fruc"/>
</dbReference>
<evidence type="ECO:0000313" key="16">
    <source>
        <dbReference type="EMBL" id="TYC50919.1"/>
    </source>
</evidence>
<feature type="transmembrane region" description="Helical" evidence="12">
    <location>
        <begin position="478"/>
        <end position="500"/>
    </location>
</feature>
<dbReference type="PROSITE" id="PS51094">
    <property type="entry name" value="PTS_EIIA_TYPE_2"/>
    <property type="match status" value="1"/>
</dbReference>
<dbReference type="PANTHER" id="PTHR30505">
    <property type="entry name" value="FRUCTOSE-LIKE PERMEASE"/>
    <property type="match status" value="1"/>
</dbReference>
<feature type="transmembrane region" description="Helical" evidence="12">
    <location>
        <begin position="439"/>
        <end position="458"/>
    </location>
</feature>
<keyword evidence="11 12" id="KW-0472">Membrane</keyword>
<feature type="transmembrane region" description="Helical" evidence="12">
    <location>
        <begin position="359"/>
        <end position="383"/>
    </location>
</feature>
<dbReference type="GO" id="GO:0022877">
    <property type="term" value="F:protein-N(PI)-phosphohistidine-fructose phosphotransferase system transporter activity"/>
    <property type="evidence" value="ECO:0007669"/>
    <property type="project" value="InterPro"/>
</dbReference>
<dbReference type="InterPro" id="IPR006327">
    <property type="entry name" value="PTS_IIC_fruc"/>
</dbReference>
<feature type="transmembrane region" description="Helical" evidence="12">
    <location>
        <begin position="390"/>
        <end position="413"/>
    </location>
</feature>
<evidence type="ECO:0000256" key="5">
    <source>
        <dbReference type="ARBA" id="ARBA00022597"/>
    </source>
</evidence>
<evidence type="ECO:0000256" key="7">
    <source>
        <dbReference type="ARBA" id="ARBA00022683"/>
    </source>
</evidence>
<dbReference type="InterPro" id="IPR003501">
    <property type="entry name" value="PTS_EIIB_2/3"/>
</dbReference>
<dbReference type="OrthoDB" id="9782569at2"/>
<evidence type="ECO:0000256" key="12">
    <source>
        <dbReference type="SAM" id="Phobius"/>
    </source>
</evidence>
<evidence type="ECO:0000256" key="9">
    <source>
        <dbReference type="ARBA" id="ARBA00022777"/>
    </source>
</evidence>
<protein>
    <submittedName>
        <fullName evidence="16">PTS fructose transporter subunit IIABC</fullName>
    </submittedName>
</protein>
<dbReference type="GO" id="GO:0005351">
    <property type="term" value="F:carbohydrate:proton symporter activity"/>
    <property type="evidence" value="ECO:0007669"/>
    <property type="project" value="InterPro"/>
</dbReference>
<evidence type="ECO:0000256" key="2">
    <source>
        <dbReference type="ARBA" id="ARBA00022448"/>
    </source>
</evidence>
<feature type="domain" description="PTS EIIA type-2" evidence="13">
    <location>
        <begin position="5"/>
        <end position="154"/>
    </location>
</feature>
<evidence type="ECO:0000256" key="3">
    <source>
        <dbReference type="ARBA" id="ARBA00022475"/>
    </source>
</evidence>
<dbReference type="CDD" id="cd05569">
    <property type="entry name" value="PTS_IIB_fructose"/>
    <property type="match status" value="1"/>
</dbReference>
<dbReference type="GO" id="GO:0090563">
    <property type="term" value="F:protein-phosphocysteine-sugar phosphotransferase activity"/>
    <property type="evidence" value="ECO:0007669"/>
    <property type="project" value="TreeGrafter"/>
</dbReference>
<keyword evidence="7" id="KW-0598">Phosphotransferase system</keyword>
<feature type="transmembrane region" description="Helical" evidence="12">
    <location>
        <begin position="557"/>
        <end position="577"/>
    </location>
</feature>
<dbReference type="Proteomes" id="UP000371977">
    <property type="component" value="Unassembled WGS sequence"/>
</dbReference>
<dbReference type="GO" id="GO:0005886">
    <property type="term" value="C:plasma membrane"/>
    <property type="evidence" value="ECO:0007669"/>
    <property type="project" value="UniProtKB-SubCell"/>
</dbReference>
<dbReference type="SUPFAM" id="SSF55804">
    <property type="entry name" value="Phoshotransferase/anion transport protein"/>
    <property type="match status" value="1"/>
</dbReference>
<dbReference type="PROSITE" id="PS51099">
    <property type="entry name" value="PTS_EIIB_TYPE_2"/>
    <property type="match status" value="1"/>
</dbReference>
<evidence type="ECO:0000256" key="10">
    <source>
        <dbReference type="ARBA" id="ARBA00022989"/>
    </source>
</evidence>
<dbReference type="CDD" id="cd00211">
    <property type="entry name" value="PTS_IIA_fru"/>
    <property type="match status" value="1"/>
</dbReference>
<dbReference type="PANTHER" id="PTHR30505:SF0">
    <property type="entry name" value="FRUCTOSE-LIKE PTS SYSTEM EIIBC COMPONENT-RELATED"/>
    <property type="match status" value="1"/>
</dbReference>
<evidence type="ECO:0000313" key="17">
    <source>
        <dbReference type="Proteomes" id="UP000371977"/>
    </source>
</evidence>
<dbReference type="RefSeq" id="WP_148621712.1">
    <property type="nucleotide sequence ID" value="NZ_SDGZ01000004.1"/>
</dbReference>
<feature type="transmembrane region" description="Helical" evidence="12">
    <location>
        <begin position="622"/>
        <end position="647"/>
    </location>
</feature>
<evidence type="ECO:0000256" key="1">
    <source>
        <dbReference type="ARBA" id="ARBA00004429"/>
    </source>
</evidence>
<dbReference type="EMBL" id="SDGZ01000004">
    <property type="protein sequence ID" value="TYC50919.1"/>
    <property type="molecule type" value="Genomic_DNA"/>
</dbReference>
<dbReference type="Gene3D" id="3.40.50.2300">
    <property type="match status" value="1"/>
</dbReference>
<evidence type="ECO:0000259" key="14">
    <source>
        <dbReference type="PROSITE" id="PS51099"/>
    </source>
</evidence>
<evidence type="ECO:0000259" key="15">
    <source>
        <dbReference type="PROSITE" id="PS51104"/>
    </source>
</evidence>
<keyword evidence="17" id="KW-1185">Reference proteome</keyword>
<dbReference type="Pfam" id="PF00359">
    <property type="entry name" value="PTS_EIIA_2"/>
    <property type="match status" value="1"/>
</dbReference>
<name>A0A6C2CBR3_9LACO</name>
<organism evidence="16 17">
    <name type="scientific">Weissella muntiaci</name>
    <dbReference type="NCBI Taxonomy" id="2508881"/>
    <lineage>
        <taxon>Bacteria</taxon>
        <taxon>Bacillati</taxon>
        <taxon>Bacillota</taxon>
        <taxon>Bacilli</taxon>
        <taxon>Lactobacillales</taxon>
        <taxon>Lactobacillaceae</taxon>
        <taxon>Weissella</taxon>
    </lineage>
</organism>
<dbReference type="InterPro" id="IPR003352">
    <property type="entry name" value="PTS_EIIC"/>
</dbReference>
<sequence length="697" mass="73616">MNLSGATSSNLIFLNQSFTTKAAIFDFIAKKFEAAEVIESAEEFKKALFYREDMGVTGFENGLAIPHGKASTVKQGMFAVVRLTKPLASSEYISLNPENQADTLFVLAIPEDQAGSHHLDLLAKLSTKLADLGFVDRIKAATTADEVLALLVDPEPDSANEMEAGLVDNKGLILGVTACAAGIAHTYMAAEAITKKATELGYAVKVEKQGANGIEDRIMAGDVNQALGIILAHDVALQDLERFTKLPKVDVPVAEPIKDSETVVQHLIENARNYQPDRSTIVTADAEVQKPSFLKTLSTSVMTGISYMIPLLVAAGLMMGIATLIWAYVLHLPMTAVGSAAYLTGGSANATGMTLYVNYLYAFGSLLLKFIYPIFGMFVAYAIAGRTGLIAGFAGGLFSSGLQFTIWGASIGIPPTTGPLGVTGTNAGITALGAFQKGAIPSGFLGALILGLVAGFSVKWLNDHIKVSKNLQAIKPMFLIPGLSVLLIFILNFALVQPIFGGLNAGIASWITSMSGSGKLVLSSIIAACTAFDLGGPINKAAGAINIALAADKTFPLTARVLAIVIPPIGLGLSTIIDRFVVRRRVYPEDLRVAGGTSFLLGFIAISEGGIPFMLRNPLIVIPINIIGAVTGSCVAVAMGAVQWLPLPAVWGWPLVTNIPAYLVGLLIGVSVVAFLNIFVRFALIRYREAHGIELDF</sequence>
<evidence type="ECO:0000256" key="11">
    <source>
        <dbReference type="ARBA" id="ARBA00023136"/>
    </source>
</evidence>
<evidence type="ECO:0000256" key="4">
    <source>
        <dbReference type="ARBA" id="ARBA00022553"/>
    </source>
</evidence>
<comment type="subcellular location">
    <subcellularLocation>
        <location evidence="1">Cell inner membrane</location>
        <topology evidence="1">Multi-pass membrane protein</topology>
    </subcellularLocation>
</comment>
<dbReference type="InterPro" id="IPR050864">
    <property type="entry name" value="Bacterial_PTS_Sugar_Transport"/>
</dbReference>
<dbReference type="GO" id="GO:0009401">
    <property type="term" value="P:phosphoenolpyruvate-dependent sugar phosphotransferase system"/>
    <property type="evidence" value="ECO:0007669"/>
    <property type="project" value="UniProtKB-KW"/>
</dbReference>
<keyword evidence="2" id="KW-0813">Transport</keyword>
<dbReference type="GO" id="GO:0016301">
    <property type="term" value="F:kinase activity"/>
    <property type="evidence" value="ECO:0007669"/>
    <property type="project" value="UniProtKB-KW"/>
</dbReference>
<keyword evidence="3" id="KW-1003">Cell membrane</keyword>
<gene>
    <name evidence="16" type="ORF">ESZ50_00885</name>
</gene>
<dbReference type="NCBIfam" id="TIGR00829">
    <property type="entry name" value="FRU"/>
    <property type="match status" value="1"/>
</dbReference>
<dbReference type="Pfam" id="PF02378">
    <property type="entry name" value="PTS_EIIC"/>
    <property type="match status" value="1"/>
</dbReference>
<keyword evidence="5" id="KW-0762">Sugar transport</keyword>
<dbReference type="NCBIfam" id="TIGR01427">
    <property type="entry name" value="PTS_IIC_fructo"/>
    <property type="match status" value="1"/>
</dbReference>
<keyword evidence="9" id="KW-0418">Kinase</keyword>
<accession>A0A6C2CBR3</accession>
<reference evidence="16 17" key="1">
    <citation type="submission" date="2019-01" db="EMBL/GenBank/DDBJ databases">
        <title>Weissella sp. nov., a novel lactic acid bacterium isolated from animal feces.</title>
        <authorList>
            <person name="Wang L.-T."/>
        </authorList>
    </citation>
    <scope>NUCLEOTIDE SEQUENCE [LARGE SCALE GENOMIC DNA]</scope>
    <source>
        <strain evidence="16 17">8H-2</strain>
    </source>
</reference>
<dbReference type="InterPro" id="IPR013014">
    <property type="entry name" value="PTS_EIIC_2"/>
</dbReference>
<dbReference type="SUPFAM" id="SSF52794">
    <property type="entry name" value="PTS system IIB component-like"/>
    <property type="match status" value="1"/>
</dbReference>
<dbReference type="Gene3D" id="3.40.930.10">
    <property type="entry name" value="Mannitol-specific EII, Chain A"/>
    <property type="match status" value="1"/>
</dbReference>
<evidence type="ECO:0000256" key="6">
    <source>
        <dbReference type="ARBA" id="ARBA00022679"/>
    </source>
</evidence>
<feature type="transmembrane region" description="Helical" evidence="12">
    <location>
        <begin position="305"/>
        <end position="329"/>
    </location>
</feature>
<dbReference type="Pfam" id="PF02302">
    <property type="entry name" value="PTS_IIB"/>
    <property type="match status" value="1"/>
</dbReference>
<feature type="transmembrane region" description="Helical" evidence="12">
    <location>
        <begin position="520"/>
        <end position="536"/>
    </location>
</feature>
<dbReference type="AlphaFoldDB" id="A0A6C2CBR3"/>
<proteinExistence type="predicted"/>
<feature type="transmembrane region" description="Helical" evidence="12">
    <location>
        <begin position="659"/>
        <end position="680"/>
    </location>
</feature>
<comment type="caution">
    <text evidence="16">The sequence shown here is derived from an EMBL/GenBank/DDBJ whole genome shotgun (WGS) entry which is preliminary data.</text>
</comment>
<keyword evidence="6" id="KW-0808">Transferase</keyword>
<evidence type="ECO:0000259" key="13">
    <source>
        <dbReference type="PROSITE" id="PS51094"/>
    </source>
</evidence>
<feature type="domain" description="PTS EIIC type-2" evidence="15">
    <location>
        <begin position="297"/>
        <end position="682"/>
    </location>
</feature>